<evidence type="ECO:0000256" key="7">
    <source>
        <dbReference type="ARBA" id="ARBA00023136"/>
    </source>
</evidence>
<dbReference type="Gene3D" id="1.20.58.400">
    <property type="entry name" value="t-snare proteins"/>
    <property type="match status" value="1"/>
</dbReference>
<dbReference type="EMBL" id="JASPKY010000493">
    <property type="protein sequence ID" value="KAK9695058.1"/>
    <property type="molecule type" value="Genomic_DNA"/>
</dbReference>
<evidence type="ECO:0000256" key="3">
    <source>
        <dbReference type="ARBA" id="ARBA00022692"/>
    </source>
</evidence>
<dbReference type="AlphaFoldDB" id="A0AAW1IYB1"/>
<dbReference type="GO" id="GO:0005484">
    <property type="term" value="F:SNAP receptor activity"/>
    <property type="evidence" value="ECO:0007669"/>
    <property type="project" value="InterPro"/>
</dbReference>
<keyword evidence="13" id="KW-1185">Reference proteome</keyword>
<dbReference type="CDD" id="cd15891">
    <property type="entry name" value="SNARE_Vti1a"/>
    <property type="match status" value="1"/>
</dbReference>
<evidence type="ECO:0000256" key="8">
    <source>
        <dbReference type="ARBA" id="ARBA00046280"/>
    </source>
</evidence>
<accession>A0AAW1IYB1</accession>
<dbReference type="GO" id="GO:0042147">
    <property type="term" value="P:retrograde transport, endosome to Golgi"/>
    <property type="evidence" value="ECO:0007669"/>
    <property type="project" value="TreeGrafter"/>
</dbReference>
<comment type="caution">
    <text evidence="12">The sequence shown here is derived from an EMBL/GenBank/DDBJ whole genome shotgun (WGS) entry which is preliminary data.</text>
</comment>
<dbReference type="FunFam" id="1.20.58.400:FF:000001">
    <property type="entry name" value="Vesicle transport through interaction with t-SNAREs homolog 1A"/>
    <property type="match status" value="1"/>
</dbReference>
<dbReference type="PIRSF" id="PIRSF028865">
    <property type="entry name" value="Membrin-2"/>
    <property type="match status" value="1"/>
</dbReference>
<dbReference type="GO" id="GO:0005829">
    <property type="term" value="C:cytosol"/>
    <property type="evidence" value="ECO:0007669"/>
    <property type="project" value="GOC"/>
</dbReference>
<dbReference type="GO" id="GO:0031201">
    <property type="term" value="C:SNARE complex"/>
    <property type="evidence" value="ECO:0007669"/>
    <property type="project" value="TreeGrafter"/>
</dbReference>
<dbReference type="GO" id="GO:0006886">
    <property type="term" value="P:intracellular protein transport"/>
    <property type="evidence" value="ECO:0007669"/>
    <property type="project" value="InterPro"/>
</dbReference>
<keyword evidence="7 10" id="KW-0472">Membrane</keyword>
<evidence type="ECO:0000313" key="13">
    <source>
        <dbReference type="Proteomes" id="UP001458880"/>
    </source>
</evidence>
<keyword evidence="5 10" id="KW-1133">Transmembrane helix</keyword>
<name>A0AAW1IYB1_POPJA</name>
<evidence type="ECO:0000256" key="5">
    <source>
        <dbReference type="ARBA" id="ARBA00022989"/>
    </source>
</evidence>
<dbReference type="InterPro" id="IPR010989">
    <property type="entry name" value="SNARE"/>
</dbReference>
<dbReference type="Gene3D" id="1.20.5.110">
    <property type="match status" value="2"/>
</dbReference>
<organism evidence="12 13">
    <name type="scientific">Popillia japonica</name>
    <name type="common">Japanese beetle</name>
    <dbReference type="NCBI Taxonomy" id="7064"/>
    <lineage>
        <taxon>Eukaryota</taxon>
        <taxon>Metazoa</taxon>
        <taxon>Ecdysozoa</taxon>
        <taxon>Arthropoda</taxon>
        <taxon>Hexapoda</taxon>
        <taxon>Insecta</taxon>
        <taxon>Pterygota</taxon>
        <taxon>Neoptera</taxon>
        <taxon>Endopterygota</taxon>
        <taxon>Coleoptera</taxon>
        <taxon>Polyphaga</taxon>
        <taxon>Scarabaeiformia</taxon>
        <taxon>Scarabaeidae</taxon>
        <taxon>Rutelinae</taxon>
        <taxon>Popillia</taxon>
    </lineage>
</organism>
<dbReference type="Proteomes" id="UP001458880">
    <property type="component" value="Unassembled WGS sequence"/>
</dbReference>
<dbReference type="InterPro" id="IPR027027">
    <property type="entry name" value="GOSR2/Membrin/Bos1"/>
</dbReference>
<keyword evidence="2" id="KW-0813">Transport</keyword>
<dbReference type="GO" id="GO:0012507">
    <property type="term" value="C:ER to Golgi transport vesicle membrane"/>
    <property type="evidence" value="ECO:0007669"/>
    <property type="project" value="TreeGrafter"/>
</dbReference>
<dbReference type="GO" id="GO:0006891">
    <property type="term" value="P:intra-Golgi vesicle-mediated transport"/>
    <property type="evidence" value="ECO:0007669"/>
    <property type="project" value="TreeGrafter"/>
</dbReference>
<dbReference type="Pfam" id="PF12352">
    <property type="entry name" value="V-SNARE_C"/>
    <property type="match status" value="1"/>
</dbReference>
<dbReference type="GO" id="GO:0006896">
    <property type="term" value="P:Golgi to vacuole transport"/>
    <property type="evidence" value="ECO:0007669"/>
    <property type="project" value="TreeGrafter"/>
</dbReference>
<gene>
    <name evidence="12" type="ORF">QE152_g33123</name>
</gene>
<keyword evidence="4" id="KW-0653">Protein transport</keyword>
<keyword evidence="6 9" id="KW-0175">Coiled coil</keyword>
<comment type="similarity">
    <text evidence="1">Belongs to the VTI1 family.</text>
</comment>
<dbReference type="PANTHER" id="PTHR21230:SF26">
    <property type="entry name" value="VESICLE TRANSPORT THROUGH INTERACTION WITH T-SNARES HOMOLOG 1A"/>
    <property type="match status" value="1"/>
</dbReference>
<dbReference type="GO" id="GO:0016236">
    <property type="term" value="P:macroautophagy"/>
    <property type="evidence" value="ECO:0007669"/>
    <property type="project" value="TreeGrafter"/>
</dbReference>
<feature type="domain" description="Vesicle transport v-SNARE N-terminal" evidence="11">
    <location>
        <begin position="53"/>
        <end position="108"/>
    </location>
</feature>
<dbReference type="GO" id="GO:0000149">
    <property type="term" value="F:SNARE binding"/>
    <property type="evidence" value="ECO:0007669"/>
    <property type="project" value="TreeGrafter"/>
</dbReference>
<protein>
    <submittedName>
        <fullName evidence="12">Vesicle transport v-SNARE protein N-terminus</fullName>
    </submittedName>
</protein>
<evidence type="ECO:0000256" key="4">
    <source>
        <dbReference type="ARBA" id="ARBA00022927"/>
    </source>
</evidence>
<feature type="transmembrane region" description="Helical" evidence="10">
    <location>
        <begin position="228"/>
        <end position="249"/>
    </location>
</feature>
<dbReference type="GO" id="GO:0031902">
    <property type="term" value="C:late endosome membrane"/>
    <property type="evidence" value="ECO:0007669"/>
    <property type="project" value="TreeGrafter"/>
</dbReference>
<dbReference type="InterPro" id="IPR007705">
    <property type="entry name" value="Vesicle_trsprt_v-SNARE_N"/>
</dbReference>
<keyword evidence="3 10" id="KW-0812">Transmembrane</keyword>
<evidence type="ECO:0000259" key="11">
    <source>
        <dbReference type="Pfam" id="PF05008"/>
    </source>
</evidence>
<dbReference type="Pfam" id="PF05008">
    <property type="entry name" value="V-SNARE"/>
    <property type="match status" value="1"/>
</dbReference>
<evidence type="ECO:0000256" key="2">
    <source>
        <dbReference type="ARBA" id="ARBA00022448"/>
    </source>
</evidence>
<reference evidence="12 13" key="1">
    <citation type="journal article" date="2024" name="BMC Genomics">
        <title>De novo assembly and annotation of Popillia japonica's genome with initial clues to its potential as an invasive pest.</title>
        <authorList>
            <person name="Cucini C."/>
            <person name="Boschi S."/>
            <person name="Funari R."/>
            <person name="Cardaioli E."/>
            <person name="Iannotti N."/>
            <person name="Marturano G."/>
            <person name="Paoli F."/>
            <person name="Bruttini M."/>
            <person name="Carapelli A."/>
            <person name="Frati F."/>
            <person name="Nardi F."/>
        </authorList>
    </citation>
    <scope>NUCLEOTIDE SEQUENCE [LARGE SCALE GENOMIC DNA]</scope>
    <source>
        <strain evidence="12">DMR45628</strain>
    </source>
</reference>
<evidence type="ECO:0000313" key="12">
    <source>
        <dbReference type="EMBL" id="KAK9695058.1"/>
    </source>
</evidence>
<evidence type="ECO:0000256" key="9">
    <source>
        <dbReference type="SAM" id="Coils"/>
    </source>
</evidence>
<sequence length="269" mass="30989">MGTLFENYEQQYSVLTADITAQIGQLTASVTSHPCKRHSNVCIHLFFKRIAAKLISNIEKHVEEAQELLEQMDLEVREVPEHIKRQRCKTKLDCYRAELKRLTLDYIKARSVKQSAFGYDSADDLNDIRIANDQKQRLLDNSERMERTGKKLDEGYRVVLETQDIGTQVLQNLSEQRETIQRSRARNLSEQRETIQRSRARLRDTNEELGRASRIMNTMIMRAIQQKVVLFTIGVCFVVAISIALYVGVHPSVKVVHSSTPKSILFLLL</sequence>
<dbReference type="GO" id="GO:0005789">
    <property type="term" value="C:endoplasmic reticulum membrane"/>
    <property type="evidence" value="ECO:0007669"/>
    <property type="project" value="TreeGrafter"/>
</dbReference>
<dbReference type="InterPro" id="IPR038407">
    <property type="entry name" value="v-SNARE_N_sf"/>
</dbReference>
<evidence type="ECO:0000256" key="10">
    <source>
        <dbReference type="SAM" id="Phobius"/>
    </source>
</evidence>
<dbReference type="PANTHER" id="PTHR21230">
    <property type="entry name" value="VESICLE TRANSPORT V-SNARE PROTEIN VTI1-RELATED"/>
    <property type="match status" value="1"/>
</dbReference>
<evidence type="ECO:0000256" key="1">
    <source>
        <dbReference type="ARBA" id="ARBA00006108"/>
    </source>
</evidence>
<dbReference type="GO" id="GO:0005794">
    <property type="term" value="C:Golgi apparatus"/>
    <property type="evidence" value="ECO:0007669"/>
    <property type="project" value="InterPro"/>
</dbReference>
<proteinExistence type="inferred from homology"/>
<feature type="coiled-coil region" evidence="9">
    <location>
        <begin position="51"/>
        <end position="148"/>
    </location>
</feature>
<dbReference type="SUPFAM" id="SSF58038">
    <property type="entry name" value="SNARE fusion complex"/>
    <property type="match status" value="2"/>
</dbReference>
<dbReference type="SUPFAM" id="SSF47661">
    <property type="entry name" value="t-snare proteins"/>
    <property type="match status" value="1"/>
</dbReference>
<comment type="subcellular location">
    <subcellularLocation>
        <location evidence="8">Endomembrane system</location>
        <topology evidence="8">Single-pass type IV membrane protein</topology>
    </subcellularLocation>
</comment>
<dbReference type="GO" id="GO:0048280">
    <property type="term" value="P:vesicle fusion with Golgi apparatus"/>
    <property type="evidence" value="ECO:0007669"/>
    <property type="project" value="TreeGrafter"/>
</dbReference>
<evidence type="ECO:0000256" key="6">
    <source>
        <dbReference type="ARBA" id="ARBA00023054"/>
    </source>
</evidence>